<reference evidence="1" key="1">
    <citation type="journal article" date="2020" name="Nat. Commun.">
        <title>Large-scale genome sequencing of mycorrhizal fungi provides insights into the early evolution of symbiotic traits.</title>
        <authorList>
            <person name="Miyauchi S."/>
            <person name="Kiss E."/>
            <person name="Kuo A."/>
            <person name="Drula E."/>
            <person name="Kohler A."/>
            <person name="Sanchez-Garcia M."/>
            <person name="Morin E."/>
            <person name="Andreopoulos B."/>
            <person name="Barry K.W."/>
            <person name="Bonito G."/>
            <person name="Buee M."/>
            <person name="Carver A."/>
            <person name="Chen C."/>
            <person name="Cichocki N."/>
            <person name="Clum A."/>
            <person name="Culley D."/>
            <person name="Crous P.W."/>
            <person name="Fauchery L."/>
            <person name="Girlanda M."/>
            <person name="Hayes R.D."/>
            <person name="Keri Z."/>
            <person name="LaButti K."/>
            <person name="Lipzen A."/>
            <person name="Lombard V."/>
            <person name="Magnuson J."/>
            <person name="Maillard F."/>
            <person name="Murat C."/>
            <person name="Nolan M."/>
            <person name="Ohm R.A."/>
            <person name="Pangilinan J."/>
            <person name="Pereira M.F."/>
            <person name="Perotto S."/>
            <person name="Peter M."/>
            <person name="Pfister S."/>
            <person name="Riley R."/>
            <person name="Sitrit Y."/>
            <person name="Stielow J.B."/>
            <person name="Szollosi G."/>
            <person name="Zifcakova L."/>
            <person name="Stursova M."/>
            <person name="Spatafora J.W."/>
            <person name="Tedersoo L."/>
            <person name="Vaario L.M."/>
            <person name="Yamada A."/>
            <person name="Yan M."/>
            <person name="Wang P."/>
            <person name="Xu J."/>
            <person name="Bruns T."/>
            <person name="Baldrian P."/>
            <person name="Vilgalys R."/>
            <person name="Dunand C."/>
            <person name="Henrissat B."/>
            <person name="Grigoriev I.V."/>
            <person name="Hibbett D."/>
            <person name="Nagy L.G."/>
            <person name="Martin F.M."/>
        </authorList>
    </citation>
    <scope>NUCLEOTIDE SEQUENCE</scope>
    <source>
        <strain evidence="1">UP504</strain>
    </source>
</reference>
<gene>
    <name evidence="1" type="ORF">BS47DRAFT_1346131</name>
</gene>
<accession>A0A9P6AUJ2</accession>
<proteinExistence type="predicted"/>
<dbReference type="AlphaFoldDB" id="A0A9P6AUJ2"/>
<organism evidence="1 2">
    <name type="scientific">Hydnum rufescens UP504</name>
    <dbReference type="NCBI Taxonomy" id="1448309"/>
    <lineage>
        <taxon>Eukaryota</taxon>
        <taxon>Fungi</taxon>
        <taxon>Dikarya</taxon>
        <taxon>Basidiomycota</taxon>
        <taxon>Agaricomycotina</taxon>
        <taxon>Agaricomycetes</taxon>
        <taxon>Cantharellales</taxon>
        <taxon>Hydnaceae</taxon>
        <taxon>Hydnum</taxon>
    </lineage>
</organism>
<name>A0A9P6AUJ2_9AGAM</name>
<keyword evidence="2" id="KW-1185">Reference proteome</keyword>
<protein>
    <submittedName>
        <fullName evidence="1">Uncharacterized protein</fullName>
    </submittedName>
</protein>
<feature type="non-terminal residue" evidence="1">
    <location>
        <position position="59"/>
    </location>
</feature>
<evidence type="ECO:0000313" key="2">
    <source>
        <dbReference type="Proteomes" id="UP000886523"/>
    </source>
</evidence>
<dbReference type="Proteomes" id="UP000886523">
    <property type="component" value="Unassembled WGS sequence"/>
</dbReference>
<evidence type="ECO:0000313" key="1">
    <source>
        <dbReference type="EMBL" id="KAF9511964.1"/>
    </source>
</evidence>
<comment type="caution">
    <text evidence="1">The sequence shown here is derived from an EMBL/GenBank/DDBJ whole genome shotgun (WGS) entry which is preliminary data.</text>
</comment>
<dbReference type="EMBL" id="MU128993">
    <property type="protein sequence ID" value="KAF9511964.1"/>
    <property type="molecule type" value="Genomic_DNA"/>
</dbReference>
<sequence length="59" mass="6293">MSDNYDGALNVTATEESELAGDVLRELESWAHVAGKGANGEFCHLLLSHQGLKGSIPRP</sequence>